<evidence type="ECO:0000313" key="2">
    <source>
        <dbReference type="EMBL" id="SFU41751.1"/>
    </source>
</evidence>
<dbReference type="Pfam" id="PF14302">
    <property type="entry name" value="DUF4377"/>
    <property type="match status" value="1"/>
</dbReference>
<dbReference type="OrthoDB" id="880459at2"/>
<dbReference type="PROSITE" id="PS51257">
    <property type="entry name" value="PROKAR_LIPOPROTEIN"/>
    <property type="match status" value="1"/>
</dbReference>
<organism evidence="2 3">
    <name type="scientific">Pontibacter akesuensis</name>
    <dbReference type="NCBI Taxonomy" id="388950"/>
    <lineage>
        <taxon>Bacteria</taxon>
        <taxon>Pseudomonadati</taxon>
        <taxon>Bacteroidota</taxon>
        <taxon>Cytophagia</taxon>
        <taxon>Cytophagales</taxon>
        <taxon>Hymenobacteraceae</taxon>
        <taxon>Pontibacter</taxon>
    </lineage>
</organism>
<evidence type="ECO:0000313" key="3">
    <source>
        <dbReference type="Proteomes" id="UP000182491"/>
    </source>
</evidence>
<dbReference type="RefSeq" id="WP_068840237.1">
    <property type="nucleotide sequence ID" value="NZ_BMXC01000001.1"/>
</dbReference>
<name>A0A1I7G0A5_9BACT</name>
<keyword evidence="3" id="KW-1185">Reference proteome</keyword>
<evidence type="ECO:0000259" key="1">
    <source>
        <dbReference type="Pfam" id="PF14302"/>
    </source>
</evidence>
<dbReference type="STRING" id="388950.GCA_001611675_03739"/>
<dbReference type="Proteomes" id="UP000182491">
    <property type="component" value="Unassembled WGS sequence"/>
</dbReference>
<dbReference type="EMBL" id="FPCA01000001">
    <property type="protein sequence ID" value="SFU41751.1"/>
    <property type="molecule type" value="Genomic_DNA"/>
</dbReference>
<accession>A0A1I7G0A5</accession>
<protein>
    <recommendedName>
        <fullName evidence="1">DUF4377 domain-containing protein</fullName>
    </recommendedName>
</protein>
<dbReference type="InterPro" id="IPR025485">
    <property type="entry name" value="DUF4377"/>
</dbReference>
<sequence>MKNITLVAALILGFSSCKKEALETVETTMHVNYYRQSCQGVGEMKCLLVQEGNQVGSSDWTLFYDRIEGFQYEEGFTYVLRVRVEKVENPPADGSSRKYILLKIISKDEV</sequence>
<dbReference type="AlphaFoldDB" id="A0A1I7G0A5"/>
<proteinExistence type="predicted"/>
<feature type="domain" description="DUF4377" evidence="1">
    <location>
        <begin position="31"/>
        <end position="107"/>
    </location>
</feature>
<reference evidence="3" key="1">
    <citation type="submission" date="2016-10" db="EMBL/GenBank/DDBJ databases">
        <authorList>
            <person name="Varghese N."/>
        </authorList>
    </citation>
    <scope>NUCLEOTIDE SEQUENCE [LARGE SCALE GENOMIC DNA]</scope>
    <source>
        <strain evidence="3">DSM 18820</strain>
    </source>
</reference>
<gene>
    <name evidence="2" type="ORF">SAMN04487941_0604</name>
</gene>